<dbReference type="NCBIfam" id="TIGR03647">
    <property type="entry name" value="Na_symport_sm"/>
    <property type="match status" value="1"/>
</dbReference>
<dbReference type="InterPro" id="IPR019886">
    <property type="entry name" value="Na_symporter_ssu"/>
</dbReference>
<keyword evidence="1" id="KW-0812">Transmembrane</keyword>
<feature type="transmembrane region" description="Helical" evidence="1">
    <location>
        <begin position="21"/>
        <end position="41"/>
    </location>
</feature>
<evidence type="ECO:0000313" key="3">
    <source>
        <dbReference type="EMBL" id="SVE53922.1"/>
    </source>
</evidence>
<sequence>MADKPSPKDNRRAYWRENLTIVAVLLAVWFVVSYLLSIVFVDDLNKYTLGGFPLGFWIAEQGSLYVFVALIFIYVWLMNRLDRRYGLEETEEEAE</sequence>
<gene>
    <name evidence="3" type="ORF">METZ01_LOCUS506776</name>
</gene>
<protein>
    <recommendedName>
        <fullName evidence="2">Sodium symporter small subunit domain-containing protein</fullName>
    </recommendedName>
</protein>
<dbReference type="AlphaFoldDB" id="A0A383EAM2"/>
<dbReference type="Pfam" id="PF13937">
    <property type="entry name" value="DUF4212"/>
    <property type="match status" value="1"/>
</dbReference>
<keyword evidence="1" id="KW-0472">Membrane</keyword>
<feature type="domain" description="Sodium symporter small subunit" evidence="2">
    <location>
        <begin position="11"/>
        <end position="87"/>
    </location>
</feature>
<proteinExistence type="predicted"/>
<name>A0A383EAM2_9ZZZZ</name>
<reference evidence="3" key="1">
    <citation type="submission" date="2018-05" db="EMBL/GenBank/DDBJ databases">
        <authorList>
            <person name="Lanie J.A."/>
            <person name="Ng W.-L."/>
            <person name="Kazmierczak K.M."/>
            <person name="Andrzejewski T.M."/>
            <person name="Davidsen T.M."/>
            <person name="Wayne K.J."/>
            <person name="Tettelin H."/>
            <person name="Glass J.I."/>
            <person name="Rusch D."/>
            <person name="Podicherti R."/>
            <person name="Tsui H.-C.T."/>
            <person name="Winkler M.E."/>
        </authorList>
    </citation>
    <scope>NUCLEOTIDE SEQUENCE</scope>
</reference>
<keyword evidence="1" id="KW-1133">Transmembrane helix</keyword>
<evidence type="ECO:0000256" key="1">
    <source>
        <dbReference type="SAM" id="Phobius"/>
    </source>
</evidence>
<dbReference type="EMBL" id="UINC01224341">
    <property type="protein sequence ID" value="SVE53922.1"/>
    <property type="molecule type" value="Genomic_DNA"/>
</dbReference>
<feature type="transmembrane region" description="Helical" evidence="1">
    <location>
        <begin position="56"/>
        <end position="77"/>
    </location>
</feature>
<accession>A0A383EAM2</accession>
<evidence type="ECO:0000259" key="2">
    <source>
        <dbReference type="Pfam" id="PF13937"/>
    </source>
</evidence>
<organism evidence="3">
    <name type="scientific">marine metagenome</name>
    <dbReference type="NCBI Taxonomy" id="408172"/>
    <lineage>
        <taxon>unclassified sequences</taxon>
        <taxon>metagenomes</taxon>
        <taxon>ecological metagenomes</taxon>
    </lineage>
</organism>